<sequence>MVPAPVRPLPPAFGPEGRPSVVGHRGASGAAPENTLAAFEAAWRAGADAIEFDLHLTADGVAVVIHDSTVDATTDGSGEVGQLTYAAVRALDAGSWFSPAFAGQPVPRLEEILRFAVSRPELGILVEYKGEWTTAQVAVTARAVDAAGVGDRTVAQSFSPGTLEALREVAPHLPRGLLVDDDRPEAVGLAAELGVLTVNPSSAAVRADRTLVERLHDDGRRVMAWTENEPTAWADLVEAGVDGIITDRPEHLRGWLADSGRRVAPGGTSA</sequence>
<dbReference type="InterPro" id="IPR030395">
    <property type="entry name" value="GP_PDE_dom"/>
</dbReference>
<accession>F6FTG4</accession>
<dbReference type="PANTHER" id="PTHR46211">
    <property type="entry name" value="GLYCEROPHOSPHORYL DIESTER PHOSPHODIESTERASE"/>
    <property type="match status" value="1"/>
</dbReference>
<dbReference type="STRING" id="743718.Isova_0358"/>
<reference evidence="3 4" key="1">
    <citation type="submission" date="2011-05" db="EMBL/GenBank/DDBJ databases">
        <title>Complete sequence of Isoptericola variabilis 225.</title>
        <authorList>
            <consortium name="US DOE Joint Genome Institute"/>
            <person name="Lucas S."/>
            <person name="Han J."/>
            <person name="Lapidus A."/>
            <person name="Cheng J.-F."/>
            <person name="Goodwin L."/>
            <person name="Pitluck S."/>
            <person name="Peters L."/>
            <person name="Mikhailova N."/>
            <person name="Zeytun A."/>
            <person name="Han C."/>
            <person name="Tapia R."/>
            <person name="Land M."/>
            <person name="Hauser L."/>
            <person name="Kyrpides N."/>
            <person name="Ivanova N."/>
            <person name="Pagani I."/>
            <person name="Siebers A."/>
            <person name="Allgaier M."/>
            <person name="Thelen M."/>
            <person name="Hugenholtz P."/>
            <person name="Gladden J."/>
            <person name="Woyke T."/>
        </authorList>
    </citation>
    <scope>NUCLEOTIDE SEQUENCE [LARGE SCALE GENOMIC DNA]</scope>
    <source>
        <strain evidence="4">225</strain>
    </source>
</reference>
<dbReference type="KEGG" id="iva:Isova_0358"/>
<dbReference type="HOGENOM" id="CLU_030006_3_2_11"/>
<protein>
    <submittedName>
        <fullName evidence="3">Glycerophosphoryl diester phosphodiesterase</fullName>
    </submittedName>
</protein>
<dbReference type="InterPro" id="IPR017946">
    <property type="entry name" value="PLC-like_Pdiesterase_TIM-brl"/>
</dbReference>
<keyword evidence="4" id="KW-1185">Reference proteome</keyword>
<evidence type="ECO:0000313" key="3">
    <source>
        <dbReference type="EMBL" id="AEG43157.1"/>
    </source>
</evidence>
<name>F6FTG4_ISOV2</name>
<evidence type="ECO:0000256" key="1">
    <source>
        <dbReference type="SAM" id="MobiDB-lite"/>
    </source>
</evidence>
<gene>
    <name evidence="3" type="ordered locus">Isova_0358</name>
</gene>
<dbReference type="AlphaFoldDB" id="F6FTG4"/>
<dbReference type="Proteomes" id="UP000009236">
    <property type="component" value="Chromosome"/>
</dbReference>
<dbReference type="RefSeq" id="WP_013837552.1">
    <property type="nucleotide sequence ID" value="NC_015588.1"/>
</dbReference>
<dbReference type="Pfam" id="PF03009">
    <property type="entry name" value="GDPD"/>
    <property type="match status" value="1"/>
</dbReference>
<dbReference type="Gene3D" id="3.20.20.190">
    <property type="entry name" value="Phosphatidylinositol (PI) phosphodiesterase"/>
    <property type="match status" value="1"/>
</dbReference>
<dbReference type="PANTHER" id="PTHR46211:SF14">
    <property type="entry name" value="GLYCEROPHOSPHODIESTER PHOSPHODIESTERASE"/>
    <property type="match status" value="1"/>
</dbReference>
<feature type="domain" description="GP-PDE" evidence="2">
    <location>
        <begin position="19"/>
        <end position="256"/>
    </location>
</feature>
<dbReference type="SUPFAM" id="SSF51695">
    <property type="entry name" value="PLC-like phosphodiesterases"/>
    <property type="match status" value="1"/>
</dbReference>
<evidence type="ECO:0000259" key="2">
    <source>
        <dbReference type="PROSITE" id="PS51704"/>
    </source>
</evidence>
<dbReference type="GO" id="GO:0008081">
    <property type="term" value="F:phosphoric diester hydrolase activity"/>
    <property type="evidence" value="ECO:0007669"/>
    <property type="project" value="InterPro"/>
</dbReference>
<evidence type="ECO:0000313" key="4">
    <source>
        <dbReference type="Proteomes" id="UP000009236"/>
    </source>
</evidence>
<dbReference type="EMBL" id="CP002810">
    <property type="protein sequence ID" value="AEG43157.1"/>
    <property type="molecule type" value="Genomic_DNA"/>
</dbReference>
<dbReference type="eggNOG" id="COG0584">
    <property type="taxonomic scope" value="Bacteria"/>
</dbReference>
<dbReference type="PROSITE" id="PS51704">
    <property type="entry name" value="GP_PDE"/>
    <property type="match status" value="1"/>
</dbReference>
<feature type="compositionally biased region" description="Pro residues" evidence="1">
    <location>
        <begin position="1"/>
        <end position="13"/>
    </location>
</feature>
<proteinExistence type="predicted"/>
<dbReference type="GO" id="GO:0006629">
    <property type="term" value="P:lipid metabolic process"/>
    <property type="evidence" value="ECO:0007669"/>
    <property type="project" value="InterPro"/>
</dbReference>
<feature type="region of interest" description="Disordered" evidence="1">
    <location>
        <begin position="1"/>
        <end position="28"/>
    </location>
</feature>
<organism evidence="4">
    <name type="scientific">Isoptericola variabilis (strain 225)</name>
    <dbReference type="NCBI Taxonomy" id="743718"/>
    <lineage>
        <taxon>Bacteria</taxon>
        <taxon>Bacillati</taxon>
        <taxon>Actinomycetota</taxon>
        <taxon>Actinomycetes</taxon>
        <taxon>Micrococcales</taxon>
        <taxon>Promicromonosporaceae</taxon>
        <taxon>Isoptericola</taxon>
    </lineage>
</organism>